<comment type="caution">
    <text evidence="1">The sequence shown here is derived from an EMBL/GenBank/DDBJ whole genome shotgun (WGS) entry which is preliminary data.</text>
</comment>
<dbReference type="Proteomes" id="UP000033966">
    <property type="component" value="Unassembled WGS sequence"/>
</dbReference>
<proteinExistence type="predicted"/>
<gene>
    <name evidence="1" type="ORF">UW92_C0033G0019</name>
</gene>
<name>A0A0G1P2M9_9BACT</name>
<dbReference type="EMBL" id="LCKF01000033">
    <property type="protein sequence ID" value="KKT90604.1"/>
    <property type="molecule type" value="Genomic_DNA"/>
</dbReference>
<dbReference type="NCBIfam" id="TIGR02436">
    <property type="entry name" value="four helix bundle protein"/>
    <property type="match status" value="1"/>
</dbReference>
<dbReference type="Pfam" id="PF05635">
    <property type="entry name" value="23S_rRNA_IVP"/>
    <property type="match status" value="1"/>
</dbReference>
<dbReference type="AlphaFoldDB" id="A0A0G1P2M9"/>
<sequence>MSIEKKNEFYVRIYKYGLGIIRLVEKLPKDATSAVLGKQLLRSGTSVSANIIEAKAASSKKDYINFYHYALKSANESKLWISYLRDSYKITKEESENILKETNEIANIIAASIITMKNKKKI</sequence>
<accession>A0A0G1P2M9</accession>
<dbReference type="SUPFAM" id="SSF158446">
    <property type="entry name" value="IVS-encoded protein-like"/>
    <property type="match status" value="1"/>
</dbReference>
<evidence type="ECO:0000313" key="2">
    <source>
        <dbReference type="Proteomes" id="UP000033966"/>
    </source>
</evidence>
<dbReference type="PANTHER" id="PTHR38471:SF2">
    <property type="entry name" value="FOUR HELIX BUNDLE PROTEIN"/>
    <property type="match status" value="1"/>
</dbReference>
<dbReference type="PANTHER" id="PTHR38471">
    <property type="entry name" value="FOUR HELIX BUNDLE PROTEIN"/>
    <property type="match status" value="1"/>
</dbReference>
<evidence type="ECO:0000313" key="1">
    <source>
        <dbReference type="EMBL" id="KKT90604.1"/>
    </source>
</evidence>
<organism evidence="1 2">
    <name type="scientific">Candidatus Jorgensenbacteria bacterium GW2011_GWA2_45_13</name>
    <dbReference type="NCBI Taxonomy" id="1618662"/>
    <lineage>
        <taxon>Bacteria</taxon>
        <taxon>Candidatus Joergenseniibacteriota</taxon>
    </lineage>
</organism>
<dbReference type="PIRSF" id="PIRSF035652">
    <property type="entry name" value="CHP02436"/>
    <property type="match status" value="1"/>
</dbReference>
<dbReference type="Gene3D" id="1.20.1440.60">
    <property type="entry name" value="23S rRNA-intervening sequence"/>
    <property type="match status" value="1"/>
</dbReference>
<protein>
    <submittedName>
        <fullName evidence="1">TIGR02436 family protein</fullName>
    </submittedName>
</protein>
<reference evidence="1 2" key="1">
    <citation type="journal article" date="2015" name="Nature">
        <title>rRNA introns, odd ribosomes, and small enigmatic genomes across a large radiation of phyla.</title>
        <authorList>
            <person name="Brown C.T."/>
            <person name="Hug L.A."/>
            <person name="Thomas B.C."/>
            <person name="Sharon I."/>
            <person name="Castelle C.J."/>
            <person name="Singh A."/>
            <person name="Wilkins M.J."/>
            <person name="Williams K.H."/>
            <person name="Banfield J.F."/>
        </authorList>
    </citation>
    <scope>NUCLEOTIDE SEQUENCE [LARGE SCALE GENOMIC DNA]</scope>
</reference>
<dbReference type="InterPro" id="IPR036583">
    <property type="entry name" value="23S_rRNA_IVS_sf"/>
</dbReference>
<dbReference type="InterPro" id="IPR012657">
    <property type="entry name" value="23S_rRNA-intervening_sequence"/>
</dbReference>